<feature type="transmembrane region" description="Helical" evidence="8">
    <location>
        <begin position="20"/>
        <end position="39"/>
    </location>
</feature>
<dbReference type="AlphaFoldDB" id="A0A498RBQ1"/>
<evidence type="ECO:0000313" key="10">
    <source>
        <dbReference type="EMBL" id="VBB08409.1"/>
    </source>
</evidence>
<comment type="similarity">
    <text evidence="2">Belongs to the AzlC family.</text>
</comment>
<keyword evidence="4" id="KW-1003">Cell membrane</keyword>
<dbReference type="Proteomes" id="UP000277811">
    <property type="component" value="Unassembled WGS sequence"/>
</dbReference>
<keyword evidence="7 8" id="KW-0472">Membrane</keyword>
<evidence type="ECO:0000256" key="6">
    <source>
        <dbReference type="ARBA" id="ARBA00022989"/>
    </source>
</evidence>
<dbReference type="InterPro" id="IPR011606">
    <property type="entry name" value="Brnchd-chn_aa_trnsp_permease"/>
</dbReference>
<evidence type="ECO:0000256" key="3">
    <source>
        <dbReference type="ARBA" id="ARBA00022448"/>
    </source>
</evidence>
<dbReference type="EMBL" id="UPPP01000087">
    <property type="protein sequence ID" value="VBB08337.1"/>
    <property type="molecule type" value="Genomic_DNA"/>
</dbReference>
<keyword evidence="6 8" id="KW-1133">Transmembrane helix</keyword>
<name>A0A498RBQ1_9FIRM</name>
<dbReference type="RefSeq" id="WP_207857998.1">
    <property type="nucleotide sequence ID" value="NZ_UPPP01000087.1"/>
</dbReference>
<evidence type="ECO:0000256" key="1">
    <source>
        <dbReference type="ARBA" id="ARBA00004651"/>
    </source>
</evidence>
<feature type="transmembrane region" description="Helical" evidence="8">
    <location>
        <begin position="214"/>
        <end position="232"/>
    </location>
</feature>
<dbReference type="Pfam" id="PF03591">
    <property type="entry name" value="AzlC"/>
    <property type="match status" value="1"/>
</dbReference>
<sequence>MFANMYSKLQLETLKAAFTVTIPVLFGYISTGIAFGLLLNGLGYSWVIAPIMSALIYAGAIQFIAINFFINNISFMEIAIISLLVNFRHALYGLSLFDKFNATGNIRPYMIFSLTDETYALLATLKEPEGIDNRKFYFYIAILNQFYWVAGSLIGAIAGNFITISTKGLDFALTALFIVLLLEQFKSFNTRIPFLIGGFCAIFSSLLIGKENMLLLSVLSSILILLLFKKRVEKNEYN</sequence>
<evidence type="ECO:0000256" key="8">
    <source>
        <dbReference type="SAM" id="Phobius"/>
    </source>
</evidence>
<evidence type="ECO:0000313" key="11">
    <source>
        <dbReference type="Proteomes" id="UP000277811"/>
    </source>
</evidence>
<dbReference type="GO" id="GO:0005886">
    <property type="term" value="C:plasma membrane"/>
    <property type="evidence" value="ECO:0007669"/>
    <property type="project" value="UniProtKB-SubCell"/>
</dbReference>
<dbReference type="EMBL" id="UPPP01000089">
    <property type="protein sequence ID" value="VBB08409.1"/>
    <property type="molecule type" value="Genomic_DNA"/>
</dbReference>
<feature type="transmembrane region" description="Helical" evidence="8">
    <location>
        <begin position="192"/>
        <end position="208"/>
    </location>
</feature>
<feature type="transmembrane region" description="Helical" evidence="8">
    <location>
        <begin position="168"/>
        <end position="185"/>
    </location>
</feature>
<feature type="transmembrane region" description="Helical" evidence="8">
    <location>
        <begin position="136"/>
        <end position="162"/>
    </location>
</feature>
<accession>A0A498RBQ1</accession>
<feature type="transmembrane region" description="Helical" evidence="8">
    <location>
        <begin position="46"/>
        <end position="70"/>
    </location>
</feature>
<keyword evidence="11" id="KW-1185">Reference proteome</keyword>
<comment type="subcellular location">
    <subcellularLocation>
        <location evidence="1">Cell membrane</location>
        <topology evidence="1">Multi-pass membrane protein</topology>
    </subcellularLocation>
</comment>
<reference evidence="9 11" key="1">
    <citation type="submission" date="2018-06" db="EMBL/GenBank/DDBJ databases">
        <authorList>
            <person name="Strepis N."/>
        </authorList>
    </citation>
    <scope>NUCLEOTIDE SEQUENCE [LARGE SCALE GENOMIC DNA]</scope>
    <source>
        <strain evidence="9">LUCI</strain>
    </source>
</reference>
<evidence type="ECO:0000256" key="4">
    <source>
        <dbReference type="ARBA" id="ARBA00022475"/>
    </source>
</evidence>
<evidence type="ECO:0000313" key="9">
    <source>
        <dbReference type="EMBL" id="VBB08337.1"/>
    </source>
</evidence>
<evidence type="ECO:0000256" key="5">
    <source>
        <dbReference type="ARBA" id="ARBA00022692"/>
    </source>
</evidence>
<keyword evidence="5 8" id="KW-0812">Transmembrane</keyword>
<proteinExistence type="inferred from homology"/>
<dbReference type="PANTHER" id="PTHR34979">
    <property type="entry name" value="INNER MEMBRANE PROTEIN YGAZ"/>
    <property type="match status" value="1"/>
</dbReference>
<protein>
    <submittedName>
        <fullName evidence="9">Branched-chain amino acid transport permease</fullName>
    </submittedName>
</protein>
<dbReference type="GO" id="GO:1903785">
    <property type="term" value="P:L-valine transmembrane transport"/>
    <property type="evidence" value="ECO:0007669"/>
    <property type="project" value="TreeGrafter"/>
</dbReference>
<keyword evidence="3" id="KW-0813">Transport</keyword>
<organism evidence="9 11">
    <name type="scientific">Lucifera butyrica</name>
    <dbReference type="NCBI Taxonomy" id="1351585"/>
    <lineage>
        <taxon>Bacteria</taxon>
        <taxon>Bacillati</taxon>
        <taxon>Bacillota</taxon>
        <taxon>Negativicutes</taxon>
        <taxon>Veillonellales</taxon>
        <taxon>Veillonellaceae</taxon>
        <taxon>Lucifera</taxon>
    </lineage>
</organism>
<gene>
    <name evidence="9" type="ORF">LUCI_3608</name>
    <name evidence="10" type="ORF">LUCI_3681</name>
</gene>
<dbReference type="PANTHER" id="PTHR34979:SF1">
    <property type="entry name" value="INNER MEMBRANE PROTEIN YGAZ"/>
    <property type="match status" value="1"/>
</dbReference>
<evidence type="ECO:0000256" key="7">
    <source>
        <dbReference type="ARBA" id="ARBA00023136"/>
    </source>
</evidence>
<evidence type="ECO:0000256" key="2">
    <source>
        <dbReference type="ARBA" id="ARBA00010735"/>
    </source>
</evidence>